<dbReference type="EMBL" id="LRKC01000118">
    <property type="protein sequence ID" value="OKV11872.1"/>
    <property type="molecule type" value="Genomic_DNA"/>
</dbReference>
<protein>
    <submittedName>
        <fullName evidence="1">Uncharacterized protein</fullName>
    </submittedName>
</protein>
<dbReference type="Proteomes" id="UP000185794">
    <property type="component" value="Unassembled WGS sequence"/>
</dbReference>
<name>A0A1Q6BFJ3_ECOLX</name>
<dbReference type="AlphaFoldDB" id="A0A1Q6BFJ3"/>
<evidence type="ECO:0000313" key="1">
    <source>
        <dbReference type="EMBL" id="OKV11872.1"/>
    </source>
</evidence>
<organism evidence="1 2">
    <name type="scientific">Escherichia coli</name>
    <dbReference type="NCBI Taxonomy" id="562"/>
    <lineage>
        <taxon>Bacteria</taxon>
        <taxon>Pseudomonadati</taxon>
        <taxon>Pseudomonadota</taxon>
        <taxon>Gammaproteobacteria</taxon>
        <taxon>Enterobacterales</taxon>
        <taxon>Enterobacteriaceae</taxon>
        <taxon>Escherichia</taxon>
    </lineage>
</organism>
<dbReference type="RefSeq" id="WP_000556393.1">
    <property type="nucleotide sequence ID" value="NZ_JACCOX010000038.1"/>
</dbReference>
<proteinExistence type="predicted"/>
<comment type="caution">
    <text evidence="1">The sequence shown here is derived from an EMBL/GenBank/DDBJ whole genome shotgun (WGS) entry which is preliminary data.</text>
</comment>
<sequence length="310" mass="35202">MHSVNFYSFRVLTHKGSRASKKLNELGLSNKKTAYELFVDYFTLYKNTPIEFGVSKTKISLEQHAKLHFDNSKKIIYGYIKVGKYGESSEIKDVKLKKIHYRTTAYDVTLKERYILIYLPDALEEGIIAFHSCDNISARGVLSDSITEYLKNKFQLEARINPLHHKKIPQYILNSELKQIKAQGYKAPKDIADSFGQNKTNIKTDLIIKANDGMFGSFRDLRNKNIGNIIEIIEDKCDAIKVSLQLGSRTVVFNYETILKKGISAELDDNDLKIDPLTGIPDLTALHDTIKNLSNDILLELHSGNKGVII</sequence>
<gene>
    <name evidence="1" type="ORF">AWP47_11450</name>
</gene>
<evidence type="ECO:0000313" key="2">
    <source>
        <dbReference type="Proteomes" id="UP000185794"/>
    </source>
</evidence>
<reference evidence="1 2" key="1">
    <citation type="journal article" date="2017" name="Front. Cell. Infect. Microbiol.">
        <title>Chaperone-usher pili loci of human colonization factor-negative enterotoxigenic Escherichia coli.</title>
        <authorList>
            <person name="Del Canto F."/>
            <person name="Vidal R."/>
            <person name="Stine O.C."/>
            <person name="Pop M."/>
        </authorList>
    </citation>
    <scope>NUCLEOTIDE SEQUENCE [LARGE SCALE GENOMIC DNA]</scope>
    <source>
        <strain evidence="1 2">700324</strain>
    </source>
</reference>
<accession>A0A1Q6BFJ3</accession>